<dbReference type="InterPro" id="IPR012946">
    <property type="entry name" value="X8"/>
</dbReference>
<organism evidence="4 5">
    <name type="scientific">Durusdinium trenchii</name>
    <dbReference type="NCBI Taxonomy" id="1381693"/>
    <lineage>
        <taxon>Eukaryota</taxon>
        <taxon>Sar</taxon>
        <taxon>Alveolata</taxon>
        <taxon>Dinophyceae</taxon>
        <taxon>Suessiales</taxon>
        <taxon>Symbiodiniaceae</taxon>
        <taxon>Durusdinium</taxon>
    </lineage>
</organism>
<dbReference type="InterPro" id="IPR017853">
    <property type="entry name" value="GH"/>
</dbReference>
<name>A0ABP0KUQ6_9DINO</name>
<dbReference type="Gene3D" id="3.20.20.80">
    <property type="entry name" value="Glycosidases"/>
    <property type="match status" value="1"/>
</dbReference>
<dbReference type="EMBL" id="CAXAMN010010025">
    <property type="protein sequence ID" value="CAK9030625.1"/>
    <property type="molecule type" value="Genomic_DNA"/>
</dbReference>
<evidence type="ECO:0000256" key="2">
    <source>
        <dbReference type="SAM" id="Coils"/>
    </source>
</evidence>
<proteinExistence type="predicted"/>
<evidence type="ECO:0000313" key="4">
    <source>
        <dbReference type="EMBL" id="CAK9030625.1"/>
    </source>
</evidence>
<reference evidence="4 5" key="1">
    <citation type="submission" date="2024-02" db="EMBL/GenBank/DDBJ databases">
        <authorList>
            <person name="Chen Y."/>
            <person name="Shah S."/>
            <person name="Dougan E. K."/>
            <person name="Thang M."/>
            <person name="Chan C."/>
        </authorList>
    </citation>
    <scope>NUCLEOTIDE SEQUENCE [LARGE SCALE GENOMIC DNA]</scope>
</reference>
<sequence>MAPSAKAQWSSSGRGDLEIMKKVGANAVRLYGNDPREDHKPFLDEAAKQGLEVIPGMSDYPYTQMPKNCMTTDFNCYSQIKEQYKSNLQNGFVDKDGSYHPALKTVIVINEPDLKIPGISQPSKFCRAIISAIDGMIDAEKEVGVKSNFVNFTATFSFGICTACEGSRKPALGQMIHLHLAMTQPEEVGYKAQNDLAEVYRTRFTNSFNTNNPATDMKPLFLNDYEEHFKSTPVFIGEYHSTHVSTKKDIEEVMDVVKNSSLVGISFFEFQVRYDKGGSEMDFGMFGLGQQKITTMDFFGVEFPVWCLMKMQDKKSPGETVVDGLASAFQGAGISDEELCVIDPEKVPLSEDGYQSIRSLKKIDKMAAFVSRVVQHLGGVVSDQKQLQDFAQKYMTTEAKVYVRRLSQLDASFTSMVSELSQHPSWVDWDANAACIADRASDEGSIGEAVGYVCGELTSFNCTDLPSFCSEDLWMKADYVLSLFYLRQVTSGQPLRDCNFNGAAMFTPSKVYRGHDTVCIVTKDPSTTALSEEGYQTTLEEHDAEKVAIFVQREVEDLKMQVTNSSALKSFAEKPPAHFKDLKDQLSQMPWVCGGPSGRNCPSPINPSGGGASALEIDSKKSGWSAAEWKDKVDTVGSGQAFLSEEDSLWRENRQLRCEVQSWQEEAAARQRETTELRLEVAQLQAELHAERNTRQMLAQAEAQGGATSSSSVFRAAKEKMPCGLDSDWIRAKRLSSAAWMDSQRGVAQSADLAIMATRHAEEVVELQLQHSRALQEMQSQADVFLGRAKLAEDACTLLQRKQVRLASMLDSLFKVRQVAWPFFLWRKAVFRATCAQQSSSLVECAKWQALQRVQSFLSISEQTLLCFAFQLWLAEWHFEKGLKGSCQDFEVQLQELSAQLQRAEGAVTLGASLTAVRRILKPCFRAWERLLQQHRVEKILQCGRDQQAAWRLEFLDMMFLQSEEDNCAMLMILCWQAWSQAARLGARQKAYDAAKLELRKVQRRFQKFQIIAVGASAQVHLMFLLRASFVGWRQLQCLQLATLLREDSRNLHFSLAHLCHSRDFTVNSIARRANENAVFFCLALAWTIWKRSSLEAAMIQDFDAVRTLLLQLQDWPVIDGSDSVAQDGAVATRRPWMGRQRWIGLLCQAVWCLLKLTDAKETTLAPLACVLRVGNSSEELHAFNAAARTWGVKCRWFLGLASTPSVGDSARRLVNGSKARVLHAQPGPVALEVLLHAYRHPRAFPGGAPQLACGFADTFLFPVLENLMPHFAKVRRELYFSAICGSRILCQTVTTSAALATLPLSAALATIQEQAMRLPLCGQRAEQACAGGLGRPQYPSVLHVRGASGHYSWFAHLYLAWPTSPKQCRTDSPIAARGYAPPGKGKPFRVAVLMGSLLRSPASSILLLGRLFVEEVYYQVFVYTAPIAKTQACADVVDVLTGDYISAKLKIASANDTLAEQQFHSIVGAAHMRQWYKYRAAYAMMEEQERGQGWKYDLAPRAKKRSVRYEQGKACLDRPNMVH</sequence>
<accession>A0ABP0KUQ6</accession>
<keyword evidence="5" id="KW-1185">Reference proteome</keyword>
<evidence type="ECO:0000259" key="3">
    <source>
        <dbReference type="SMART" id="SM00768"/>
    </source>
</evidence>
<gene>
    <name evidence="4" type="ORF">CCMP2556_LOCUS17949</name>
</gene>
<dbReference type="Proteomes" id="UP001642484">
    <property type="component" value="Unassembled WGS sequence"/>
</dbReference>
<evidence type="ECO:0000256" key="1">
    <source>
        <dbReference type="ARBA" id="ARBA00022729"/>
    </source>
</evidence>
<feature type="domain" description="X8" evidence="3">
    <location>
        <begin position="433"/>
        <end position="521"/>
    </location>
</feature>
<dbReference type="SMART" id="SM00768">
    <property type="entry name" value="X8"/>
    <property type="match status" value="1"/>
</dbReference>
<comment type="caution">
    <text evidence="4">The sequence shown here is derived from an EMBL/GenBank/DDBJ whole genome shotgun (WGS) entry which is preliminary data.</text>
</comment>
<dbReference type="SUPFAM" id="SSF51445">
    <property type="entry name" value="(Trans)glycosidases"/>
    <property type="match status" value="1"/>
</dbReference>
<keyword evidence="2" id="KW-0175">Coiled coil</keyword>
<feature type="coiled-coil region" evidence="2">
    <location>
        <begin position="653"/>
        <end position="701"/>
    </location>
</feature>
<protein>
    <recommendedName>
        <fullName evidence="3">X8 domain-containing protein</fullName>
    </recommendedName>
</protein>
<evidence type="ECO:0000313" key="5">
    <source>
        <dbReference type="Proteomes" id="UP001642484"/>
    </source>
</evidence>
<keyword evidence="1" id="KW-0732">Signal</keyword>